<dbReference type="KEGG" id="csq:CSCA_1224"/>
<dbReference type="HOGENOM" id="CLU_838627_0_0_9"/>
<reference evidence="1 2" key="1">
    <citation type="journal article" date="2015" name="J. Biotechnol.">
        <title>Complete genome sequence of a malodorant-producing acetogen, Clostridium scatologenes ATCC 25775(T).</title>
        <authorList>
            <person name="Zhu Z."/>
            <person name="Guo T."/>
            <person name="Zheng H."/>
            <person name="Song T."/>
            <person name="Ouyang P."/>
            <person name="Xie J."/>
        </authorList>
    </citation>
    <scope>NUCLEOTIDE SEQUENCE [LARGE SCALE GENOMIC DNA]</scope>
    <source>
        <strain evidence="1 2">ATCC 25775</strain>
    </source>
</reference>
<keyword evidence="2" id="KW-1185">Reference proteome</keyword>
<evidence type="ECO:0000313" key="1">
    <source>
        <dbReference type="EMBL" id="AKA68349.1"/>
    </source>
</evidence>
<dbReference type="RefSeq" id="WP_029956128.1">
    <property type="nucleotide sequence ID" value="NZ_CP009933.1"/>
</dbReference>
<protein>
    <submittedName>
        <fullName evidence="1">Uncharacterized protein</fullName>
    </submittedName>
</protein>
<gene>
    <name evidence="1" type="ORF">CSCA_1224</name>
</gene>
<organism evidence="1 2">
    <name type="scientific">Clostridium scatologenes</name>
    <dbReference type="NCBI Taxonomy" id="1548"/>
    <lineage>
        <taxon>Bacteria</taxon>
        <taxon>Bacillati</taxon>
        <taxon>Bacillota</taxon>
        <taxon>Clostridia</taxon>
        <taxon>Eubacteriales</taxon>
        <taxon>Clostridiaceae</taxon>
        <taxon>Clostridium</taxon>
    </lineage>
</organism>
<dbReference type="STRING" id="1548.CSCA_1224"/>
<proteinExistence type="predicted"/>
<dbReference type="AlphaFoldDB" id="A0A0E3JXP0"/>
<sequence length="329" mass="38626">MINNFDTLNPLDKIRLNNESNGLSNFFHKSFQNNTKESLNLINNENLNFASLFILKNKIEELNIFNKLNLRNKIALEITHEICTGKKSFKNTEYLYSDYIQGINSVLKWMLTTGSIDDGMNNEFDEILDTSAILLTKIYRDKTVLPLIADMIFKRYKKKSLIHNLVWAFFECGDPKSLILIAERLQSEDSKDVEISKKLLNFIPGINTFKHTDKNNYYLYFLNWFEKNFLFLHFTGESFQQCSNPIPYEVILHAKYLCVAVSTNTGKILKPLRKEEIKLLEIFNILDYNTQLLLANFSLNLHHKNIHDWNKWLWYPMAEQIKIARIGGF</sequence>
<dbReference type="Proteomes" id="UP000033115">
    <property type="component" value="Chromosome"/>
</dbReference>
<evidence type="ECO:0000313" key="2">
    <source>
        <dbReference type="Proteomes" id="UP000033115"/>
    </source>
</evidence>
<accession>A0A0E3JXP0</accession>
<name>A0A0E3JXP0_CLOSL</name>
<dbReference type="EMBL" id="CP009933">
    <property type="protein sequence ID" value="AKA68349.1"/>
    <property type="molecule type" value="Genomic_DNA"/>
</dbReference>